<evidence type="ECO:0008006" key="3">
    <source>
        <dbReference type="Google" id="ProtNLM"/>
    </source>
</evidence>
<accession>A0A841CXB7</accession>
<organism evidence="1 2">
    <name type="scientific">Planomonospora venezuelensis</name>
    <dbReference type="NCBI Taxonomy" id="1999"/>
    <lineage>
        <taxon>Bacteria</taxon>
        <taxon>Bacillati</taxon>
        <taxon>Actinomycetota</taxon>
        <taxon>Actinomycetes</taxon>
        <taxon>Streptosporangiales</taxon>
        <taxon>Streptosporangiaceae</taxon>
        <taxon>Planomonospora</taxon>
    </lineage>
</organism>
<evidence type="ECO:0000313" key="2">
    <source>
        <dbReference type="Proteomes" id="UP000562352"/>
    </source>
</evidence>
<dbReference type="Proteomes" id="UP000562352">
    <property type="component" value="Unassembled WGS sequence"/>
</dbReference>
<protein>
    <recommendedName>
        <fullName evidence="3">ASPIC/UnbV domain-containing protein</fullName>
    </recommendedName>
</protein>
<sequence>MSNERREEEVRWTLDRSKDRFILRNVGTAIATGVKVGGEGVVRIASQLPDGAAVRPGASVSFMMAGSLAHAVPDEIEVTWDGHPEPVILPVPPR</sequence>
<gene>
    <name evidence="1" type="ORF">FHS22_001208</name>
</gene>
<evidence type="ECO:0000313" key="1">
    <source>
        <dbReference type="EMBL" id="MBB5961949.1"/>
    </source>
</evidence>
<name>A0A841CXB7_PLAVE</name>
<dbReference type="RefSeq" id="WP_184939156.1">
    <property type="nucleotide sequence ID" value="NZ_BAAAWZ010000001.1"/>
</dbReference>
<keyword evidence="2" id="KW-1185">Reference proteome</keyword>
<reference evidence="1 2" key="1">
    <citation type="submission" date="2020-08" db="EMBL/GenBank/DDBJ databases">
        <title>Genomic Encyclopedia of Type Strains, Phase III (KMG-III): the genomes of soil and plant-associated and newly described type strains.</title>
        <authorList>
            <person name="Whitman W."/>
        </authorList>
    </citation>
    <scope>NUCLEOTIDE SEQUENCE [LARGE SCALE GENOMIC DNA]</scope>
    <source>
        <strain evidence="1 2">CECT 3303</strain>
    </source>
</reference>
<proteinExistence type="predicted"/>
<dbReference type="AlphaFoldDB" id="A0A841CXB7"/>
<dbReference type="EMBL" id="JACHJJ010000003">
    <property type="protein sequence ID" value="MBB5961949.1"/>
    <property type="molecule type" value="Genomic_DNA"/>
</dbReference>
<comment type="caution">
    <text evidence="1">The sequence shown here is derived from an EMBL/GenBank/DDBJ whole genome shotgun (WGS) entry which is preliminary data.</text>
</comment>